<reference evidence="2 3" key="1">
    <citation type="submission" date="2018-08" db="EMBL/GenBank/DDBJ databases">
        <title>Genomic Encyclopedia of Type Strains, Phase IV (KMG-IV): sequencing the most valuable type-strain genomes for metagenomic binning, comparative biology and taxonomic classification.</title>
        <authorList>
            <person name="Goeker M."/>
        </authorList>
    </citation>
    <scope>NUCLEOTIDE SEQUENCE [LARGE SCALE GENOMIC DNA]</scope>
    <source>
        <strain evidence="2 3">DSM 23923</strain>
    </source>
</reference>
<protein>
    <submittedName>
        <fullName evidence="2">Uncharacterized protein DUF3159</fullName>
    </submittedName>
</protein>
<keyword evidence="3" id="KW-1185">Reference proteome</keyword>
<dbReference type="Proteomes" id="UP000256388">
    <property type="component" value="Unassembled WGS sequence"/>
</dbReference>
<keyword evidence="1" id="KW-0472">Membrane</keyword>
<evidence type="ECO:0000313" key="2">
    <source>
        <dbReference type="EMBL" id="REG04713.1"/>
    </source>
</evidence>
<gene>
    <name evidence="2" type="ORF">DFR64_3064</name>
</gene>
<organism evidence="2 3">
    <name type="scientific">Pelolinea submarina</name>
    <dbReference type="NCBI Taxonomy" id="913107"/>
    <lineage>
        <taxon>Bacteria</taxon>
        <taxon>Bacillati</taxon>
        <taxon>Chloroflexota</taxon>
        <taxon>Anaerolineae</taxon>
        <taxon>Anaerolineales</taxon>
        <taxon>Anaerolineaceae</taxon>
        <taxon>Pelolinea</taxon>
    </lineage>
</organism>
<dbReference type="Pfam" id="PF11361">
    <property type="entry name" value="DUF3159"/>
    <property type="match status" value="1"/>
</dbReference>
<comment type="caution">
    <text evidence="2">The sequence shown here is derived from an EMBL/GenBank/DDBJ whole genome shotgun (WGS) entry which is preliminary data.</text>
</comment>
<dbReference type="AlphaFoldDB" id="A0A3E0A2X5"/>
<sequence length="234" mass="26605">MVKYTWTLIKMPVYKELLEQFKLVFSRRNPIFDSVIPPLLFMLTNALYGLTPALWVAFGSSLLFTLLRLIRRQRFGNALLGAGATALAVGLVLLLKSAQAFFLPSLVNGALTVLVLLLSLAIKRPAVAFTSYLTRRWPLQWYWHERVRPAYSEVTAIWAVYSAIKLAFQYYFYRNALTNALAIFNLVSGWPALIVLLVVSYLYGLKRLRRLGGPSVDEFKNDAPPPWQGQQRGF</sequence>
<proteinExistence type="predicted"/>
<dbReference type="EMBL" id="QUMS01000006">
    <property type="protein sequence ID" value="REG04713.1"/>
    <property type="molecule type" value="Genomic_DNA"/>
</dbReference>
<keyword evidence="1" id="KW-1133">Transmembrane helix</keyword>
<evidence type="ECO:0000313" key="3">
    <source>
        <dbReference type="Proteomes" id="UP000256388"/>
    </source>
</evidence>
<feature type="transmembrane region" description="Helical" evidence="1">
    <location>
        <begin position="179"/>
        <end position="203"/>
    </location>
</feature>
<keyword evidence="1" id="KW-0812">Transmembrane</keyword>
<evidence type="ECO:0000256" key="1">
    <source>
        <dbReference type="SAM" id="Phobius"/>
    </source>
</evidence>
<dbReference type="InterPro" id="IPR016566">
    <property type="entry name" value="UCP010219"/>
</dbReference>
<feature type="transmembrane region" description="Helical" evidence="1">
    <location>
        <begin position="46"/>
        <end position="66"/>
    </location>
</feature>
<feature type="transmembrane region" description="Helical" evidence="1">
    <location>
        <begin position="154"/>
        <end position="173"/>
    </location>
</feature>
<feature type="transmembrane region" description="Helical" evidence="1">
    <location>
        <begin position="101"/>
        <end position="122"/>
    </location>
</feature>
<name>A0A3E0A2X5_9CHLR</name>
<feature type="transmembrane region" description="Helical" evidence="1">
    <location>
        <begin position="78"/>
        <end position="95"/>
    </location>
</feature>
<accession>A0A3E0A2X5</accession>